<organism evidence="3 4">
    <name type="scientific">Spirosoma aureum</name>
    <dbReference type="NCBI Taxonomy" id="2692134"/>
    <lineage>
        <taxon>Bacteria</taxon>
        <taxon>Pseudomonadati</taxon>
        <taxon>Bacteroidota</taxon>
        <taxon>Cytophagia</taxon>
        <taxon>Cytophagales</taxon>
        <taxon>Cytophagaceae</taxon>
        <taxon>Spirosoma</taxon>
    </lineage>
</organism>
<comment type="similarity">
    <text evidence="1">Belongs to the short-chain dehydrogenases/reductases (SDR) family.</text>
</comment>
<dbReference type="GO" id="GO:0016491">
    <property type="term" value="F:oxidoreductase activity"/>
    <property type="evidence" value="ECO:0007669"/>
    <property type="project" value="UniProtKB-KW"/>
</dbReference>
<dbReference type="RefSeq" id="WP_167215420.1">
    <property type="nucleotide sequence ID" value="NZ_CP050063.1"/>
</dbReference>
<keyword evidence="2" id="KW-0560">Oxidoreductase</keyword>
<evidence type="ECO:0000313" key="3">
    <source>
        <dbReference type="EMBL" id="QIP16018.1"/>
    </source>
</evidence>
<dbReference type="PRINTS" id="PR00080">
    <property type="entry name" value="SDRFAMILY"/>
</dbReference>
<gene>
    <name evidence="3" type="ORF">G8759_26970</name>
</gene>
<dbReference type="PANTHER" id="PTHR43477">
    <property type="entry name" value="DIHYDROANTICAPSIN 7-DEHYDROGENASE"/>
    <property type="match status" value="1"/>
</dbReference>
<dbReference type="Proteomes" id="UP000501802">
    <property type="component" value="Chromosome"/>
</dbReference>
<dbReference type="SUPFAM" id="SSF51735">
    <property type="entry name" value="NAD(P)-binding Rossmann-fold domains"/>
    <property type="match status" value="1"/>
</dbReference>
<dbReference type="KEGG" id="spib:G8759_26970"/>
<dbReference type="InterPro" id="IPR051122">
    <property type="entry name" value="SDR_DHRS6-like"/>
</dbReference>
<name>A0A6G9AUF0_9BACT</name>
<dbReference type="InterPro" id="IPR036291">
    <property type="entry name" value="NAD(P)-bd_dom_sf"/>
</dbReference>
<dbReference type="AlphaFoldDB" id="A0A6G9AUF0"/>
<evidence type="ECO:0000313" key="4">
    <source>
        <dbReference type="Proteomes" id="UP000501802"/>
    </source>
</evidence>
<dbReference type="Pfam" id="PF13561">
    <property type="entry name" value="adh_short_C2"/>
    <property type="match status" value="1"/>
</dbReference>
<dbReference type="EMBL" id="CP050063">
    <property type="protein sequence ID" value="QIP16018.1"/>
    <property type="molecule type" value="Genomic_DNA"/>
</dbReference>
<dbReference type="PRINTS" id="PR00081">
    <property type="entry name" value="GDHRDH"/>
</dbReference>
<dbReference type="Gene3D" id="3.40.50.720">
    <property type="entry name" value="NAD(P)-binding Rossmann-like Domain"/>
    <property type="match status" value="1"/>
</dbReference>
<protein>
    <submittedName>
        <fullName evidence="3">SDR family oxidoreductase</fullName>
    </submittedName>
</protein>
<accession>A0A6G9AUF0</accession>
<dbReference type="PANTHER" id="PTHR43477:SF1">
    <property type="entry name" value="DIHYDROANTICAPSIN 7-DEHYDROGENASE"/>
    <property type="match status" value="1"/>
</dbReference>
<evidence type="ECO:0000256" key="2">
    <source>
        <dbReference type="ARBA" id="ARBA00023002"/>
    </source>
</evidence>
<reference evidence="3 4" key="1">
    <citation type="submission" date="2020-03" db="EMBL/GenBank/DDBJ databases">
        <authorList>
            <person name="Kim M.K."/>
        </authorList>
    </citation>
    <scope>NUCLEOTIDE SEQUENCE [LARGE SCALE GENOMIC DNA]</scope>
    <source>
        <strain evidence="3 4">BT328</strain>
    </source>
</reference>
<proteinExistence type="inferred from homology"/>
<evidence type="ECO:0000256" key="1">
    <source>
        <dbReference type="ARBA" id="ARBA00006484"/>
    </source>
</evidence>
<dbReference type="FunFam" id="3.40.50.720:FF:000084">
    <property type="entry name" value="Short-chain dehydrogenase reductase"/>
    <property type="match status" value="1"/>
</dbReference>
<dbReference type="InterPro" id="IPR002347">
    <property type="entry name" value="SDR_fam"/>
</dbReference>
<dbReference type="CDD" id="cd05233">
    <property type="entry name" value="SDR_c"/>
    <property type="match status" value="1"/>
</dbReference>
<keyword evidence="4" id="KW-1185">Reference proteome</keyword>
<sequence>MWLESKKIVVIGGTTGMGLSAALAFVREGAQVVVVGRNPESCTIAEQQLDGNGLAMSGDASDPQTAPKAIALCQQIFGGFDGLYHVAGGSGRRFGDGPLHELTLDGWHYTVNLNLTSLMLSNQAAVRAFRAQGEGGSILNMGSVLGSRPSPAYFATHAYAAMKSGVIGFTKSVAAYYANDNIRVNVIAPALVETPMAQRATKDETIMAFTRTKQPLDGGRIGLPHDLDGGAVYFMSDYSAFATGQVLTIDGGWSVSDGQL</sequence>